<gene>
    <name evidence="3" type="ORF">FKV42_07025</name>
</gene>
<accession>A0A7Z8P4V7</accession>
<keyword evidence="1 3" id="KW-0808">Transferase</keyword>
<dbReference type="PANTHER" id="PTHR43861:SF3">
    <property type="entry name" value="PUTATIVE (AFU_ORTHOLOGUE AFUA_2G14390)-RELATED"/>
    <property type="match status" value="1"/>
</dbReference>
<dbReference type="GO" id="GO:0008168">
    <property type="term" value="F:methyltransferase activity"/>
    <property type="evidence" value="ECO:0007669"/>
    <property type="project" value="UniProtKB-KW"/>
</dbReference>
<protein>
    <submittedName>
        <fullName evidence="3">Class I SAM-dependent methyltransferase</fullName>
    </submittedName>
</protein>
<keyword evidence="4" id="KW-1185">Reference proteome</keyword>
<dbReference type="Proteomes" id="UP000319335">
    <property type="component" value="Unassembled WGS sequence"/>
</dbReference>
<dbReference type="CDD" id="cd02440">
    <property type="entry name" value="AdoMet_MTases"/>
    <property type="match status" value="1"/>
</dbReference>
<dbReference type="GO" id="GO:0032259">
    <property type="term" value="P:methylation"/>
    <property type="evidence" value="ECO:0007669"/>
    <property type="project" value="UniProtKB-KW"/>
</dbReference>
<dbReference type="InterPro" id="IPR029063">
    <property type="entry name" value="SAM-dependent_MTases_sf"/>
</dbReference>
<evidence type="ECO:0000313" key="3">
    <source>
        <dbReference type="EMBL" id="TQD25919.1"/>
    </source>
</evidence>
<dbReference type="OrthoDB" id="57427at2157"/>
<dbReference type="Pfam" id="PF13649">
    <property type="entry name" value="Methyltransf_25"/>
    <property type="match status" value="1"/>
</dbReference>
<reference evidence="3 4" key="1">
    <citation type="submission" date="2019-06" db="EMBL/GenBank/DDBJ databases">
        <title>Draft genome sequence of Methanolobus vulcani B1d.</title>
        <authorList>
            <person name="Creighbaum A.J."/>
            <person name="Ticak T."/>
            <person name="Hariraju D."/>
            <person name="Arivett B.A."/>
            <person name="Ferguson D.J.Jr."/>
        </authorList>
    </citation>
    <scope>NUCLEOTIDE SEQUENCE [LARGE SCALE GENOMIC DNA]</scope>
    <source>
        <strain evidence="3 4">B1d</strain>
    </source>
</reference>
<comment type="caution">
    <text evidence="3">The sequence shown here is derived from an EMBL/GenBank/DDBJ whole genome shotgun (WGS) entry which is preliminary data.</text>
</comment>
<dbReference type="SUPFAM" id="SSF53335">
    <property type="entry name" value="S-adenosyl-L-methionine-dependent methyltransferases"/>
    <property type="match status" value="1"/>
</dbReference>
<dbReference type="RefSeq" id="WP_154809550.1">
    <property type="nucleotide sequence ID" value="NZ_VIAQ01000013.1"/>
</dbReference>
<dbReference type="Gene3D" id="3.40.50.150">
    <property type="entry name" value="Vaccinia Virus protein VP39"/>
    <property type="match status" value="1"/>
</dbReference>
<dbReference type="PROSITE" id="PS51683">
    <property type="entry name" value="SAM_OMT_II"/>
    <property type="match status" value="1"/>
</dbReference>
<dbReference type="InterPro" id="IPR041698">
    <property type="entry name" value="Methyltransf_25"/>
</dbReference>
<evidence type="ECO:0000259" key="2">
    <source>
        <dbReference type="Pfam" id="PF13649"/>
    </source>
</evidence>
<dbReference type="EMBL" id="VIAQ01000013">
    <property type="protein sequence ID" value="TQD25919.1"/>
    <property type="molecule type" value="Genomic_DNA"/>
</dbReference>
<organism evidence="3 4">
    <name type="scientific">Methanolobus vulcani</name>
    <dbReference type="NCBI Taxonomy" id="38026"/>
    <lineage>
        <taxon>Archaea</taxon>
        <taxon>Methanobacteriati</taxon>
        <taxon>Methanobacteriota</taxon>
        <taxon>Stenosarchaea group</taxon>
        <taxon>Methanomicrobia</taxon>
        <taxon>Methanosarcinales</taxon>
        <taxon>Methanosarcinaceae</taxon>
        <taxon>Methanolobus</taxon>
    </lineage>
</organism>
<dbReference type="AlphaFoldDB" id="A0A7Z8P4V7"/>
<evidence type="ECO:0000313" key="4">
    <source>
        <dbReference type="Proteomes" id="UP000319335"/>
    </source>
</evidence>
<sequence length="204" mass="23722">MKKIIPNHSFFFKTIVDFIPEGEKSLFEVGCGTGFITEKVLKARPQLKITCIDRSPWMLEIIKNKSDLKDVKLMLGDASQTWPADAYDIIMTVLNLHHFNDEERTNIINLIYSSLNKNGVFITGDVFRPDSMSEEELYRKKWYNSMIEAGFEEENAKYMLEMRENAYESIDTMEGYRKKLAAAGFKKICCPYMNFIYAIIIAYK</sequence>
<feature type="domain" description="Methyltransferase" evidence="2">
    <location>
        <begin position="28"/>
        <end position="119"/>
    </location>
</feature>
<dbReference type="PANTHER" id="PTHR43861">
    <property type="entry name" value="TRANS-ACONITATE 2-METHYLTRANSFERASE-RELATED"/>
    <property type="match status" value="1"/>
</dbReference>
<dbReference type="InterPro" id="IPR016461">
    <property type="entry name" value="COMT-like"/>
</dbReference>
<name>A0A7Z8P4V7_9EURY</name>
<proteinExistence type="predicted"/>
<keyword evidence="3" id="KW-0489">Methyltransferase</keyword>
<evidence type="ECO:0000256" key="1">
    <source>
        <dbReference type="ARBA" id="ARBA00022679"/>
    </source>
</evidence>